<gene>
    <name evidence="2" type="ORF">Cni_G10038</name>
</gene>
<keyword evidence="1" id="KW-0812">Transmembrane</keyword>
<evidence type="ECO:0000256" key="1">
    <source>
        <dbReference type="SAM" id="Phobius"/>
    </source>
</evidence>
<keyword evidence="1" id="KW-0472">Membrane</keyword>
<name>A0AAQ3K6X4_9LILI</name>
<evidence type="ECO:0000313" key="3">
    <source>
        <dbReference type="Proteomes" id="UP001327560"/>
    </source>
</evidence>
<protein>
    <submittedName>
        <fullName evidence="2">Uncharacterized protein</fullName>
    </submittedName>
</protein>
<proteinExistence type="predicted"/>
<evidence type="ECO:0000313" key="2">
    <source>
        <dbReference type="EMBL" id="WOL01322.1"/>
    </source>
</evidence>
<keyword evidence="1" id="KW-1133">Transmembrane helix</keyword>
<feature type="transmembrane region" description="Helical" evidence="1">
    <location>
        <begin position="12"/>
        <end position="30"/>
    </location>
</feature>
<dbReference type="Proteomes" id="UP001327560">
    <property type="component" value="Chromosome 3"/>
</dbReference>
<accession>A0AAQ3K6X4</accession>
<keyword evidence="3" id="KW-1185">Reference proteome</keyword>
<dbReference type="EMBL" id="CP136892">
    <property type="protein sequence ID" value="WOL01322.1"/>
    <property type="molecule type" value="Genomic_DNA"/>
</dbReference>
<reference evidence="2 3" key="1">
    <citation type="submission" date="2023-10" db="EMBL/GenBank/DDBJ databases">
        <title>Chromosome-scale genome assembly provides insights into flower coloration mechanisms of Canna indica.</title>
        <authorList>
            <person name="Li C."/>
        </authorList>
    </citation>
    <scope>NUCLEOTIDE SEQUENCE [LARGE SCALE GENOMIC DNA]</scope>
    <source>
        <tissue evidence="2">Flower</tissue>
    </source>
</reference>
<dbReference type="AlphaFoldDB" id="A0AAQ3K6X4"/>
<organism evidence="2 3">
    <name type="scientific">Canna indica</name>
    <name type="common">Indian-shot</name>
    <dbReference type="NCBI Taxonomy" id="4628"/>
    <lineage>
        <taxon>Eukaryota</taxon>
        <taxon>Viridiplantae</taxon>
        <taxon>Streptophyta</taxon>
        <taxon>Embryophyta</taxon>
        <taxon>Tracheophyta</taxon>
        <taxon>Spermatophyta</taxon>
        <taxon>Magnoliopsida</taxon>
        <taxon>Liliopsida</taxon>
        <taxon>Zingiberales</taxon>
        <taxon>Cannaceae</taxon>
        <taxon>Canna</taxon>
    </lineage>
</organism>
<sequence>MVVGFGWRLTPTLSTIAMLCPYALLMRYLTPRGRWWFLMLCHYALLGHDVGKEPRATARASCEDIGPSTSAEQHNSRNCARNGFLGPCFNQRRPRRLIVLYGLRHQRLLMANISLCYERMTLRGAMLALLSC</sequence>